<dbReference type="CDD" id="cd05907">
    <property type="entry name" value="VL_LC_FACS_like"/>
    <property type="match status" value="1"/>
</dbReference>
<organism evidence="8 9">
    <name type="scientific">Microlunatus elymi</name>
    <dbReference type="NCBI Taxonomy" id="2596828"/>
    <lineage>
        <taxon>Bacteria</taxon>
        <taxon>Bacillati</taxon>
        <taxon>Actinomycetota</taxon>
        <taxon>Actinomycetes</taxon>
        <taxon>Propionibacteriales</taxon>
        <taxon>Propionibacteriaceae</taxon>
        <taxon>Microlunatus</taxon>
    </lineage>
</organism>
<dbReference type="AlphaFoldDB" id="A0A516PXF2"/>
<feature type="domain" description="AMP-dependent synthetase/ligase" evidence="7">
    <location>
        <begin position="34"/>
        <end position="445"/>
    </location>
</feature>
<keyword evidence="3" id="KW-0276">Fatty acid metabolism</keyword>
<dbReference type="OrthoDB" id="9803968at2"/>
<comment type="similarity">
    <text evidence="1">Belongs to the ATP-dependent AMP-binding enzyme family.</text>
</comment>
<dbReference type="InterPro" id="IPR000873">
    <property type="entry name" value="AMP-dep_synth/lig_dom"/>
</dbReference>
<dbReference type="Gene3D" id="3.40.50.12780">
    <property type="entry name" value="N-terminal domain of ligase-like"/>
    <property type="match status" value="1"/>
</dbReference>
<dbReference type="GO" id="GO:0004467">
    <property type="term" value="F:long-chain fatty acid-CoA ligase activity"/>
    <property type="evidence" value="ECO:0007669"/>
    <property type="project" value="TreeGrafter"/>
</dbReference>
<dbReference type="Pfam" id="PF23562">
    <property type="entry name" value="AMP-binding_C_3"/>
    <property type="match status" value="1"/>
</dbReference>
<dbReference type="GO" id="GO:0016020">
    <property type="term" value="C:membrane"/>
    <property type="evidence" value="ECO:0007669"/>
    <property type="project" value="TreeGrafter"/>
</dbReference>
<evidence type="ECO:0000313" key="9">
    <source>
        <dbReference type="Proteomes" id="UP000319263"/>
    </source>
</evidence>
<evidence type="ECO:0000256" key="5">
    <source>
        <dbReference type="ARBA" id="ARBA00032875"/>
    </source>
</evidence>
<dbReference type="InterPro" id="IPR020845">
    <property type="entry name" value="AMP-binding_CS"/>
</dbReference>
<evidence type="ECO:0000256" key="6">
    <source>
        <dbReference type="SAM" id="MobiDB-lite"/>
    </source>
</evidence>
<evidence type="ECO:0000256" key="3">
    <source>
        <dbReference type="ARBA" id="ARBA00022832"/>
    </source>
</evidence>
<evidence type="ECO:0000313" key="8">
    <source>
        <dbReference type="EMBL" id="QDP95855.1"/>
    </source>
</evidence>
<gene>
    <name evidence="8" type="ORF">FOE78_08040</name>
</gene>
<dbReference type="Proteomes" id="UP000319263">
    <property type="component" value="Chromosome"/>
</dbReference>
<dbReference type="KEGG" id="mik:FOE78_08040"/>
<proteinExistence type="inferred from homology"/>
<evidence type="ECO:0000256" key="4">
    <source>
        <dbReference type="ARBA" id="ARBA00023098"/>
    </source>
</evidence>
<dbReference type="Pfam" id="PF00501">
    <property type="entry name" value="AMP-binding"/>
    <property type="match status" value="1"/>
</dbReference>
<name>A0A516PXF2_9ACTN</name>
<evidence type="ECO:0000256" key="1">
    <source>
        <dbReference type="ARBA" id="ARBA00006432"/>
    </source>
</evidence>
<dbReference type="PANTHER" id="PTHR43272">
    <property type="entry name" value="LONG-CHAIN-FATTY-ACID--COA LIGASE"/>
    <property type="match status" value="1"/>
</dbReference>
<keyword evidence="2 8" id="KW-0436">Ligase</keyword>
<evidence type="ECO:0000259" key="7">
    <source>
        <dbReference type="Pfam" id="PF00501"/>
    </source>
</evidence>
<feature type="region of interest" description="Disordered" evidence="6">
    <location>
        <begin position="1"/>
        <end position="21"/>
    </location>
</feature>
<keyword evidence="4" id="KW-0443">Lipid metabolism</keyword>
<keyword evidence="9" id="KW-1185">Reference proteome</keyword>
<dbReference type="PANTHER" id="PTHR43272:SF32">
    <property type="entry name" value="AMP-DEPENDENT SYNTHETASE_LIGASE DOMAIN-CONTAINING PROTEIN"/>
    <property type="match status" value="1"/>
</dbReference>
<dbReference type="EMBL" id="CP041692">
    <property type="protein sequence ID" value="QDP95855.1"/>
    <property type="molecule type" value="Genomic_DNA"/>
</dbReference>
<protein>
    <recommendedName>
        <fullName evidence="5">Acyl-CoA synthetase</fullName>
    </recommendedName>
</protein>
<reference evidence="8 9" key="1">
    <citation type="submission" date="2019-07" db="EMBL/GenBank/DDBJ databases">
        <title>Microlunatus dokdonensis sp. nov. isolated from the rhizospheric soil of the wild plant Elymus tsukushiensis.</title>
        <authorList>
            <person name="Ghim S.-Y."/>
            <person name="Hwang Y.-J."/>
            <person name="Son J.-S."/>
            <person name="Shin J.-H."/>
        </authorList>
    </citation>
    <scope>NUCLEOTIDE SEQUENCE [LARGE SCALE GENOMIC DNA]</scope>
    <source>
        <strain evidence="8 9">KUDC0627</strain>
    </source>
</reference>
<accession>A0A516PXF2</accession>
<dbReference type="InterPro" id="IPR042099">
    <property type="entry name" value="ANL_N_sf"/>
</dbReference>
<dbReference type="SUPFAM" id="SSF56801">
    <property type="entry name" value="Acetyl-CoA synthetase-like"/>
    <property type="match status" value="1"/>
</dbReference>
<evidence type="ECO:0000256" key="2">
    <source>
        <dbReference type="ARBA" id="ARBA00022598"/>
    </source>
</evidence>
<sequence length="617" mass="67451">MSSSNQSSPYRPGSLERVNDRPGTVGEMFLAQVALSGPREAYRYPDGDRWLSMTWDQTKAYAFKLAAGLISYGLEPEDRVAIACGTRIEWVLADLGVVCAGGATTTVYPNTQAAEVGFILADSGSRMIFTENDEQTDKVLGQLDQLSDVVKIIQIDARTENQPRVDHDLVIGWQQLLRAGESYLEGHPDAVETAMSKVGPDSLATLIYTSGTTGTPKGVRLVHDSWTYEGVALDELGLAGPEDLQYLWLPLAHSFGKLLSVVQFRIGFVTAVDGRIDKIVDGLGQVRPTFMAGAPRIFEKVRATVMLQASSGIKAKIFDWAFKIGRKTKPYRLAGQQPTGLLRIQAAIAERLVFSKIKQRMGGRIRFFVSGSAGLNDEVQEWFYDAGLLVVEGYGMTESSAATFVDDPRNPHFGTVGPVAVGTEVKIAEDGEIMIKGPGVMRGYHNLPDSTAETLVDGWLLTGDIGHLDDAGCLVITDRKKDLIKTSGGKFVAPQKVEGAVKAVCPYVSQVLVHGEHRKYISALIALDPDALAGWAREHDLGSQSSEELIELPELQSMIDGYVQQANAGLERWETIKRFKLLPQELTVEGGDVTPSLKIKRRLVETKYAELLDSLYE</sequence>
<dbReference type="PROSITE" id="PS00455">
    <property type="entry name" value="AMP_BINDING"/>
    <property type="match status" value="1"/>
</dbReference>